<dbReference type="InterPro" id="IPR003439">
    <property type="entry name" value="ABC_transporter-like_ATP-bd"/>
</dbReference>
<dbReference type="EMBL" id="JBHSQH010000002">
    <property type="protein sequence ID" value="MFC5973532.1"/>
    <property type="molecule type" value="Genomic_DNA"/>
</dbReference>
<dbReference type="Pfam" id="PF00005">
    <property type="entry name" value="ABC_tran"/>
    <property type="match status" value="1"/>
</dbReference>
<dbReference type="InterPro" id="IPR017871">
    <property type="entry name" value="ABC_transporter-like_CS"/>
</dbReference>
<proteinExistence type="inferred from homology"/>
<keyword evidence="3" id="KW-0547">Nucleotide-binding</keyword>
<dbReference type="RefSeq" id="WP_247420490.1">
    <property type="nucleotide sequence ID" value="NZ_JALLGW010000003.1"/>
</dbReference>
<dbReference type="InterPro" id="IPR027417">
    <property type="entry name" value="P-loop_NTPase"/>
</dbReference>
<evidence type="ECO:0000256" key="3">
    <source>
        <dbReference type="ARBA" id="ARBA00022741"/>
    </source>
</evidence>
<dbReference type="PANTHER" id="PTHR43820:SF4">
    <property type="entry name" value="HIGH-AFFINITY BRANCHED-CHAIN AMINO ACID TRANSPORT ATP-BINDING PROTEIN LIVF"/>
    <property type="match status" value="1"/>
</dbReference>
<evidence type="ECO:0000256" key="2">
    <source>
        <dbReference type="ARBA" id="ARBA00022448"/>
    </source>
</evidence>
<keyword evidence="2" id="KW-0813">Transport</keyword>
<dbReference type="InterPro" id="IPR003593">
    <property type="entry name" value="AAA+_ATPase"/>
</dbReference>
<dbReference type="PROSITE" id="PS00211">
    <property type="entry name" value="ABC_TRANSPORTER_1"/>
    <property type="match status" value="1"/>
</dbReference>
<evidence type="ECO:0000313" key="7">
    <source>
        <dbReference type="EMBL" id="MFC5973532.1"/>
    </source>
</evidence>
<evidence type="ECO:0000256" key="4">
    <source>
        <dbReference type="ARBA" id="ARBA00022840"/>
    </source>
</evidence>
<dbReference type="SUPFAM" id="SSF52540">
    <property type="entry name" value="P-loop containing nucleoside triphosphate hydrolases"/>
    <property type="match status" value="1"/>
</dbReference>
<keyword evidence="8" id="KW-1185">Reference proteome</keyword>
<reference evidence="7 8" key="1">
    <citation type="journal article" date="2019" name="Int. J. Syst. Evol. Microbiol.">
        <title>The Global Catalogue of Microorganisms (GCM) 10K type strain sequencing project: providing services to taxonomists for standard genome sequencing and annotation.</title>
        <authorList>
            <consortium name="The Broad Institute Genomics Platform"/>
            <consortium name="The Broad Institute Genome Sequencing Center for Infectious Disease"/>
            <person name="Wu L."/>
            <person name="Ma J."/>
        </authorList>
    </citation>
    <scope>NUCLEOTIDE SEQUENCE [LARGE SCALE GENOMIC DNA]</scope>
    <source>
        <strain evidence="7 8">CGMCC 1.12543</strain>
    </source>
</reference>
<accession>A0ABD5RSU7</accession>
<dbReference type="AlphaFoldDB" id="A0ABD5RSU7"/>
<evidence type="ECO:0000256" key="5">
    <source>
        <dbReference type="ARBA" id="ARBA00022970"/>
    </source>
</evidence>
<dbReference type="PROSITE" id="PS50893">
    <property type="entry name" value="ABC_TRANSPORTER_2"/>
    <property type="match status" value="1"/>
</dbReference>
<dbReference type="InterPro" id="IPR052156">
    <property type="entry name" value="BCAA_Transport_ATP-bd_LivF"/>
</dbReference>
<dbReference type="GO" id="GO:0005524">
    <property type="term" value="F:ATP binding"/>
    <property type="evidence" value="ECO:0007669"/>
    <property type="project" value="UniProtKB-KW"/>
</dbReference>
<sequence>MTDPLLDVDGVVAGYNEVPVLKDVDLHVDRGEVVGLIGPNGAGKSTVFKTVMGYLSPWEGEIRYDGERVGDVQPSDLVKLGIGYVPQTQNTFPKMDVMENLRMGAYTVDGSAFEERAEDLLELFPRLDERRHQQVRTMSGGEQKMVAVARALIADPDLVLFDEPSAGLMPKYVQQVFDRIGTIREERNLTFLIIEQNVPVLLENTDRTYVLRNGEVVGDGASERFLEGEELGDLYLGGSTSA</sequence>
<dbReference type="Proteomes" id="UP001596099">
    <property type="component" value="Unassembled WGS sequence"/>
</dbReference>
<dbReference type="PANTHER" id="PTHR43820">
    <property type="entry name" value="HIGH-AFFINITY BRANCHED-CHAIN AMINO ACID TRANSPORT ATP-BINDING PROTEIN LIVF"/>
    <property type="match status" value="1"/>
</dbReference>
<evidence type="ECO:0000313" key="8">
    <source>
        <dbReference type="Proteomes" id="UP001596099"/>
    </source>
</evidence>
<name>A0ABD5RSU7_9EURY</name>
<feature type="domain" description="ABC transporter" evidence="6">
    <location>
        <begin position="6"/>
        <end position="238"/>
    </location>
</feature>
<keyword evidence="4 7" id="KW-0067">ATP-binding</keyword>
<keyword evidence="5" id="KW-0029">Amino-acid transport</keyword>
<dbReference type="SMART" id="SM00382">
    <property type="entry name" value="AAA"/>
    <property type="match status" value="1"/>
</dbReference>
<evidence type="ECO:0000259" key="6">
    <source>
        <dbReference type="PROSITE" id="PS50893"/>
    </source>
</evidence>
<dbReference type="GO" id="GO:0006865">
    <property type="term" value="P:amino acid transport"/>
    <property type="evidence" value="ECO:0007669"/>
    <property type="project" value="UniProtKB-KW"/>
</dbReference>
<comment type="similarity">
    <text evidence="1">Belongs to the ABC transporter superfamily.</text>
</comment>
<dbReference type="Gene3D" id="3.40.50.300">
    <property type="entry name" value="P-loop containing nucleotide triphosphate hydrolases"/>
    <property type="match status" value="1"/>
</dbReference>
<gene>
    <name evidence="7" type="ORF">ACFPYI_19555</name>
</gene>
<dbReference type="CDD" id="cd03224">
    <property type="entry name" value="ABC_TM1139_LivF_branched"/>
    <property type="match status" value="1"/>
</dbReference>
<protein>
    <submittedName>
        <fullName evidence="7">ABC transporter ATP-binding protein</fullName>
    </submittedName>
</protein>
<comment type="caution">
    <text evidence="7">The sequence shown here is derived from an EMBL/GenBank/DDBJ whole genome shotgun (WGS) entry which is preliminary data.</text>
</comment>
<organism evidence="7 8">
    <name type="scientific">Halomarina salina</name>
    <dbReference type="NCBI Taxonomy" id="1872699"/>
    <lineage>
        <taxon>Archaea</taxon>
        <taxon>Methanobacteriati</taxon>
        <taxon>Methanobacteriota</taxon>
        <taxon>Stenosarchaea group</taxon>
        <taxon>Halobacteria</taxon>
        <taxon>Halobacteriales</taxon>
        <taxon>Natronomonadaceae</taxon>
        <taxon>Halomarina</taxon>
    </lineage>
</organism>
<evidence type="ECO:0000256" key="1">
    <source>
        <dbReference type="ARBA" id="ARBA00005417"/>
    </source>
</evidence>